<organism evidence="3 4">
    <name type="scientific">Rubrivirga marina</name>
    <dbReference type="NCBI Taxonomy" id="1196024"/>
    <lineage>
        <taxon>Bacteria</taxon>
        <taxon>Pseudomonadati</taxon>
        <taxon>Rhodothermota</taxon>
        <taxon>Rhodothermia</taxon>
        <taxon>Rhodothermales</taxon>
        <taxon>Rubricoccaceae</taxon>
        <taxon>Rubrivirga</taxon>
    </lineage>
</organism>
<sequence>MRSLFAAALALGLAAAPTAQVVDSLAAPTEAAVLDSLSGRTPRGAVTRALVIPGLGQLYNRQPVKAPVATALVVGAVVYFVDRQRQYILYRRATAYAGCLEVPGDPETTPDRIEICAEPLDEYGDEYEVARERVATPTFSTLSSVRSRARGQRDIGGVVVLAAYALQALDAYVSAELADFDVSEDLSLRVDPTPDGPALGLRIRL</sequence>
<evidence type="ECO:0000313" key="3">
    <source>
        <dbReference type="EMBL" id="PAP77851.1"/>
    </source>
</evidence>
<proteinExistence type="predicted"/>
<dbReference type="OrthoDB" id="9813910at2"/>
<gene>
    <name evidence="3" type="ORF">BSZ37_16085</name>
</gene>
<evidence type="ECO:0000259" key="2">
    <source>
        <dbReference type="Pfam" id="PF18935"/>
    </source>
</evidence>
<accession>A0A271J2V5</accession>
<dbReference type="Proteomes" id="UP000216339">
    <property type="component" value="Unassembled WGS sequence"/>
</dbReference>
<evidence type="ECO:0000256" key="1">
    <source>
        <dbReference type="SAM" id="SignalP"/>
    </source>
</evidence>
<comment type="caution">
    <text evidence="3">The sequence shown here is derived from an EMBL/GenBank/DDBJ whole genome shotgun (WGS) entry which is preliminary data.</text>
</comment>
<dbReference type="Pfam" id="PF18935">
    <property type="entry name" value="DUF5683"/>
    <property type="match status" value="1"/>
</dbReference>
<evidence type="ECO:0000313" key="4">
    <source>
        <dbReference type="Proteomes" id="UP000216339"/>
    </source>
</evidence>
<feature type="domain" description="DUF5683" evidence="2">
    <location>
        <begin position="41"/>
        <end position="194"/>
    </location>
</feature>
<feature type="signal peptide" evidence="1">
    <location>
        <begin position="1"/>
        <end position="21"/>
    </location>
</feature>
<keyword evidence="4" id="KW-1185">Reference proteome</keyword>
<keyword evidence="1" id="KW-0732">Signal</keyword>
<reference evidence="3 4" key="1">
    <citation type="submission" date="2016-11" db="EMBL/GenBank/DDBJ databases">
        <title>Study of marine rhodopsin-containing bacteria.</title>
        <authorList>
            <person name="Yoshizawa S."/>
            <person name="Kumagai Y."/>
            <person name="Kogure K."/>
        </authorList>
    </citation>
    <scope>NUCLEOTIDE SEQUENCE [LARGE SCALE GENOMIC DNA]</scope>
    <source>
        <strain evidence="3 4">SAORIC-28</strain>
    </source>
</reference>
<name>A0A271J2V5_9BACT</name>
<dbReference type="RefSeq" id="WP_095511522.1">
    <property type="nucleotide sequence ID" value="NZ_MQWD01000001.1"/>
</dbReference>
<dbReference type="InterPro" id="IPR043738">
    <property type="entry name" value="DUF5683"/>
</dbReference>
<dbReference type="EMBL" id="MQWD01000001">
    <property type="protein sequence ID" value="PAP77851.1"/>
    <property type="molecule type" value="Genomic_DNA"/>
</dbReference>
<feature type="chain" id="PRO_5012831685" description="DUF5683 domain-containing protein" evidence="1">
    <location>
        <begin position="22"/>
        <end position="205"/>
    </location>
</feature>
<dbReference type="AlphaFoldDB" id="A0A271J2V5"/>
<protein>
    <recommendedName>
        <fullName evidence="2">DUF5683 domain-containing protein</fullName>
    </recommendedName>
</protein>